<comment type="caution">
    <text evidence="1">The sequence shown here is derived from an EMBL/GenBank/DDBJ whole genome shotgun (WGS) entry which is preliminary data.</text>
</comment>
<keyword evidence="2" id="KW-1185">Reference proteome</keyword>
<name>A0ACB8TI49_9AGAM</name>
<protein>
    <submittedName>
        <fullName evidence="1">Uncharacterized protein</fullName>
    </submittedName>
</protein>
<evidence type="ECO:0000313" key="1">
    <source>
        <dbReference type="EMBL" id="KAI0068149.1"/>
    </source>
</evidence>
<sequence>MSDELAQDEEDAEDYDLEAIQSRDSVRHRDDDEATLVGGRHGGTMQDDAVVFEIGDEDAHDLSDEEDDPHKRNGVASEHHQEDHEDERAGLISGDGSRKNRDD</sequence>
<accession>A0ACB8TI49</accession>
<reference evidence="1" key="1">
    <citation type="submission" date="2021-03" db="EMBL/GenBank/DDBJ databases">
        <authorList>
            <consortium name="DOE Joint Genome Institute"/>
            <person name="Ahrendt S."/>
            <person name="Looney B.P."/>
            <person name="Miyauchi S."/>
            <person name="Morin E."/>
            <person name="Drula E."/>
            <person name="Courty P.E."/>
            <person name="Chicoki N."/>
            <person name="Fauchery L."/>
            <person name="Kohler A."/>
            <person name="Kuo A."/>
            <person name="Labutti K."/>
            <person name="Pangilinan J."/>
            <person name="Lipzen A."/>
            <person name="Riley R."/>
            <person name="Andreopoulos W."/>
            <person name="He G."/>
            <person name="Johnson J."/>
            <person name="Barry K.W."/>
            <person name="Grigoriev I.V."/>
            <person name="Nagy L."/>
            <person name="Hibbett D."/>
            <person name="Henrissat B."/>
            <person name="Matheny P.B."/>
            <person name="Labbe J."/>
            <person name="Martin F."/>
        </authorList>
    </citation>
    <scope>NUCLEOTIDE SEQUENCE</scope>
    <source>
        <strain evidence="1">HHB10654</strain>
    </source>
</reference>
<dbReference type="EMBL" id="MU277188">
    <property type="protein sequence ID" value="KAI0068149.1"/>
    <property type="molecule type" value="Genomic_DNA"/>
</dbReference>
<reference evidence="1" key="2">
    <citation type="journal article" date="2022" name="New Phytol.">
        <title>Evolutionary transition to the ectomycorrhizal habit in the genomes of a hyperdiverse lineage of mushroom-forming fungi.</title>
        <authorList>
            <person name="Looney B."/>
            <person name="Miyauchi S."/>
            <person name="Morin E."/>
            <person name="Drula E."/>
            <person name="Courty P.E."/>
            <person name="Kohler A."/>
            <person name="Kuo A."/>
            <person name="LaButti K."/>
            <person name="Pangilinan J."/>
            <person name="Lipzen A."/>
            <person name="Riley R."/>
            <person name="Andreopoulos W."/>
            <person name="He G."/>
            <person name="Johnson J."/>
            <person name="Nolan M."/>
            <person name="Tritt A."/>
            <person name="Barry K.W."/>
            <person name="Grigoriev I.V."/>
            <person name="Nagy L.G."/>
            <person name="Hibbett D."/>
            <person name="Henrissat B."/>
            <person name="Matheny P.B."/>
            <person name="Labbe J."/>
            <person name="Martin F.M."/>
        </authorList>
    </citation>
    <scope>NUCLEOTIDE SEQUENCE</scope>
    <source>
        <strain evidence="1">HHB10654</strain>
    </source>
</reference>
<gene>
    <name evidence="1" type="ORF">BV25DRAFT_1792966</name>
</gene>
<proteinExistence type="predicted"/>
<organism evidence="1 2">
    <name type="scientific">Artomyces pyxidatus</name>
    <dbReference type="NCBI Taxonomy" id="48021"/>
    <lineage>
        <taxon>Eukaryota</taxon>
        <taxon>Fungi</taxon>
        <taxon>Dikarya</taxon>
        <taxon>Basidiomycota</taxon>
        <taxon>Agaricomycotina</taxon>
        <taxon>Agaricomycetes</taxon>
        <taxon>Russulales</taxon>
        <taxon>Auriscalpiaceae</taxon>
        <taxon>Artomyces</taxon>
    </lineage>
</organism>
<evidence type="ECO:0000313" key="2">
    <source>
        <dbReference type="Proteomes" id="UP000814140"/>
    </source>
</evidence>
<dbReference type="Proteomes" id="UP000814140">
    <property type="component" value="Unassembled WGS sequence"/>
</dbReference>